<evidence type="ECO:0000313" key="3">
    <source>
        <dbReference type="Proteomes" id="UP001156627"/>
    </source>
</evidence>
<reference evidence="3" key="1">
    <citation type="journal article" date="2019" name="Int. J. Syst. Evol. Microbiol.">
        <title>The Global Catalogue of Microorganisms (GCM) 10K type strain sequencing project: providing services to taxonomists for standard genome sequencing and annotation.</title>
        <authorList>
            <consortium name="The Broad Institute Genomics Platform"/>
            <consortium name="The Broad Institute Genome Sequencing Center for Infectious Disease"/>
            <person name="Wu L."/>
            <person name="Ma J."/>
        </authorList>
    </citation>
    <scope>NUCLEOTIDE SEQUENCE [LARGE SCALE GENOMIC DNA]</scope>
    <source>
        <strain evidence="3">NBRC 111981</strain>
    </source>
</reference>
<gene>
    <name evidence="2" type="ORF">GCM10007898_18360</name>
</gene>
<keyword evidence="1" id="KW-1133">Transmembrane helix</keyword>
<dbReference type="NCBIfam" id="NF041635">
    <property type="entry name" value="STM3941_fam"/>
    <property type="match status" value="1"/>
</dbReference>
<evidence type="ECO:0000256" key="1">
    <source>
        <dbReference type="SAM" id="Phobius"/>
    </source>
</evidence>
<organism evidence="2 3">
    <name type="scientific">Dyella flagellata</name>
    <dbReference type="NCBI Taxonomy" id="1867833"/>
    <lineage>
        <taxon>Bacteria</taxon>
        <taxon>Pseudomonadati</taxon>
        <taxon>Pseudomonadota</taxon>
        <taxon>Gammaproteobacteria</taxon>
        <taxon>Lysobacterales</taxon>
        <taxon>Rhodanobacteraceae</taxon>
        <taxon>Dyella</taxon>
    </lineage>
</organism>
<name>A0ABQ5X9H1_9GAMM</name>
<evidence type="ECO:0008006" key="4">
    <source>
        <dbReference type="Google" id="ProtNLM"/>
    </source>
</evidence>
<keyword evidence="1" id="KW-0472">Membrane</keyword>
<dbReference type="InterPro" id="IPR048136">
    <property type="entry name" value="STM3941-like"/>
</dbReference>
<sequence>MLKGGKMNQSFELRNSLWRNAVLFALCLGLFVPGLLLQMWQIWYGLILFGGGTILFGYRTFDRRVKVVIDERGIQDFRSRKYGLVPWGDVASFEFTNVKGNYYLYYFPRDPSKFHQPSSKVGKWLDKKIKFRVQVSLQNMSVDIGGLSMFMKKMIAAHSSVQLPVNQVSA</sequence>
<dbReference type="EMBL" id="BSOA01000015">
    <property type="protein sequence ID" value="GLQ88267.1"/>
    <property type="molecule type" value="Genomic_DNA"/>
</dbReference>
<keyword evidence="3" id="KW-1185">Reference proteome</keyword>
<keyword evidence="1" id="KW-0812">Transmembrane</keyword>
<proteinExistence type="predicted"/>
<dbReference type="Proteomes" id="UP001156627">
    <property type="component" value="Unassembled WGS sequence"/>
</dbReference>
<feature type="transmembrane region" description="Helical" evidence="1">
    <location>
        <begin position="42"/>
        <end position="61"/>
    </location>
</feature>
<protein>
    <recommendedName>
        <fullName evidence="4">DUF2244 domain-containing protein</fullName>
    </recommendedName>
</protein>
<comment type="caution">
    <text evidence="2">The sequence shown here is derived from an EMBL/GenBank/DDBJ whole genome shotgun (WGS) entry which is preliminary data.</text>
</comment>
<evidence type="ECO:0000313" key="2">
    <source>
        <dbReference type="EMBL" id="GLQ88267.1"/>
    </source>
</evidence>
<accession>A0ABQ5X9H1</accession>
<feature type="transmembrane region" description="Helical" evidence="1">
    <location>
        <begin position="20"/>
        <end position="36"/>
    </location>
</feature>